<accession>A0AAD9W5V0</accession>
<evidence type="ECO:0000256" key="5">
    <source>
        <dbReference type="ARBA" id="ARBA00006045"/>
    </source>
</evidence>
<evidence type="ECO:0000256" key="3">
    <source>
        <dbReference type="ARBA" id="ARBA00001954"/>
    </source>
</evidence>
<name>A0AAD9W5V0_PHOAM</name>
<evidence type="ECO:0000256" key="4">
    <source>
        <dbReference type="ARBA" id="ARBA00004123"/>
    </source>
</evidence>
<evidence type="ECO:0000313" key="16">
    <source>
        <dbReference type="Proteomes" id="UP001265746"/>
    </source>
</evidence>
<comment type="similarity">
    <text evidence="5">Belongs to the lariat debranching enzyme family.</text>
</comment>
<dbReference type="EMBL" id="JAUJFL010000003">
    <property type="protein sequence ID" value="KAK2607912.1"/>
    <property type="molecule type" value="Genomic_DNA"/>
</dbReference>
<dbReference type="GO" id="GO:0008419">
    <property type="term" value="F:RNA lariat debranching enzyme activity"/>
    <property type="evidence" value="ECO:0007669"/>
    <property type="project" value="UniProtKB-ARBA"/>
</dbReference>
<evidence type="ECO:0000256" key="6">
    <source>
        <dbReference type="ARBA" id="ARBA00022664"/>
    </source>
</evidence>
<dbReference type="Pfam" id="PF05011">
    <property type="entry name" value="DBR1"/>
    <property type="match status" value="1"/>
</dbReference>
<reference evidence="15" key="1">
    <citation type="submission" date="2023-06" db="EMBL/GenBank/DDBJ databases">
        <authorList>
            <person name="Noh H."/>
        </authorList>
    </citation>
    <scope>NUCLEOTIDE SEQUENCE</scope>
    <source>
        <strain evidence="15">DUCC20226</strain>
    </source>
</reference>
<evidence type="ECO:0000256" key="7">
    <source>
        <dbReference type="ARBA" id="ARBA00022723"/>
    </source>
</evidence>
<dbReference type="InterPro" id="IPR041816">
    <property type="entry name" value="Dbr1_N"/>
</dbReference>
<keyword evidence="7" id="KW-0479">Metal-binding</keyword>
<evidence type="ECO:0000256" key="12">
    <source>
        <dbReference type="ARBA" id="ARBA00023242"/>
    </source>
</evidence>
<gene>
    <name evidence="15" type="ORF">N8I77_006554</name>
</gene>
<dbReference type="GO" id="GO:0046872">
    <property type="term" value="F:metal ion binding"/>
    <property type="evidence" value="ECO:0007669"/>
    <property type="project" value="UniProtKB-KW"/>
</dbReference>
<comment type="cofactor">
    <cofactor evidence="3">
        <name>Fe(2+)</name>
        <dbReference type="ChEBI" id="CHEBI:29033"/>
    </cofactor>
</comment>
<evidence type="ECO:0000256" key="9">
    <source>
        <dbReference type="ARBA" id="ARBA00022833"/>
    </source>
</evidence>
<dbReference type="CDD" id="cd00844">
    <property type="entry name" value="MPP_Dbr1_N"/>
    <property type="match status" value="1"/>
</dbReference>
<keyword evidence="16" id="KW-1185">Reference proteome</keyword>
<feature type="compositionally biased region" description="Gly residues" evidence="13">
    <location>
        <begin position="553"/>
        <end position="578"/>
    </location>
</feature>
<dbReference type="AlphaFoldDB" id="A0AAD9W5V0"/>
<dbReference type="SMART" id="SM01124">
    <property type="entry name" value="DBR1"/>
    <property type="match status" value="1"/>
</dbReference>
<dbReference type="Proteomes" id="UP001265746">
    <property type="component" value="Unassembled WGS sequence"/>
</dbReference>
<keyword evidence="8" id="KW-0378">Hydrolase</keyword>
<dbReference type="PANTHER" id="PTHR12849:SF0">
    <property type="entry name" value="LARIAT DEBRANCHING ENZYME"/>
    <property type="match status" value="1"/>
</dbReference>
<evidence type="ECO:0000256" key="8">
    <source>
        <dbReference type="ARBA" id="ARBA00022801"/>
    </source>
</evidence>
<comment type="subcellular location">
    <subcellularLocation>
        <location evidence="4">Nucleus</location>
    </subcellularLocation>
</comment>
<keyword evidence="9" id="KW-0862">Zinc</keyword>
<proteinExistence type="inferred from homology"/>
<evidence type="ECO:0000256" key="10">
    <source>
        <dbReference type="ARBA" id="ARBA00023004"/>
    </source>
</evidence>
<evidence type="ECO:0000259" key="14">
    <source>
        <dbReference type="SMART" id="SM01124"/>
    </source>
</evidence>
<feature type="region of interest" description="Disordered" evidence="13">
    <location>
        <begin position="257"/>
        <end position="366"/>
    </location>
</feature>
<feature type="compositionally biased region" description="Basic and acidic residues" evidence="13">
    <location>
        <begin position="531"/>
        <end position="551"/>
    </location>
</feature>
<feature type="compositionally biased region" description="Acidic residues" evidence="13">
    <location>
        <begin position="290"/>
        <end position="302"/>
    </location>
</feature>
<dbReference type="SUPFAM" id="SSF56300">
    <property type="entry name" value="Metallo-dependent phosphatases"/>
    <property type="match status" value="1"/>
</dbReference>
<keyword evidence="12" id="KW-0539">Nucleus</keyword>
<dbReference type="GO" id="GO:0005634">
    <property type="term" value="C:nucleus"/>
    <property type="evidence" value="ECO:0007669"/>
    <property type="project" value="UniProtKB-SubCell"/>
</dbReference>
<evidence type="ECO:0000256" key="11">
    <source>
        <dbReference type="ARBA" id="ARBA00023211"/>
    </source>
</evidence>
<comment type="cofactor">
    <cofactor evidence="2">
        <name>Zn(2+)</name>
        <dbReference type="ChEBI" id="CHEBI:29105"/>
    </cofactor>
</comment>
<comment type="cofactor">
    <cofactor evidence="1">
        <name>Mn(2+)</name>
        <dbReference type="ChEBI" id="CHEBI:29035"/>
    </cofactor>
</comment>
<evidence type="ECO:0000313" key="15">
    <source>
        <dbReference type="EMBL" id="KAK2607912.1"/>
    </source>
</evidence>
<dbReference type="GO" id="GO:0000398">
    <property type="term" value="P:mRNA splicing, via spliceosome"/>
    <property type="evidence" value="ECO:0007669"/>
    <property type="project" value="TreeGrafter"/>
</dbReference>
<sequence length="591" mass="65045">MEDTAKPGLFEKDGVRVAVEGCGHGTLNAIYAAVTAASHARGWPGVDVLIICGDFQSTRNGHDVEVMSVPAKYRVLGDFHEYYSGTRTAPYLTLFIAGNHEAAAYLWELYYGGWVAPNIYYMGAANVLRVGPLRIAGLSGIWKGFDYRKPHLERLPFSRDDIKSFYHVREFDVRRLLQIKEQVDVGLSHDWPRGIEKYGDVQHLYRTRPMWKEESLDGSLGSPAAEYVMDRLRPAFWFSAHMHWKFAAVKTYPPPSQTVGLDGTAETAPVPAVETPSEPSKEDAPVENPNEIDLDMDEDEDSVPAAPPPAQSGNDDSTAKDAQAETTATVTDDLRAQLPASFTQQPKPKPFAGPKRTPGQPVPPTITNTTVRFLALNKCEPGRDFLQLCGINPVVPSTSDENQQPEPPSLPYQGRFALQYDPEWLAITRHFHQHLKIGDRTAQVPPDEGEEAYAPKIAEERAWIEENVVSGDKLGVPQNFTLTAPALLEGADERLWGLHSGIQPQEHTNPQTVWFCALLGIENLWDASEEERERRRQEGPPPDEDRGDRGFRGGRGGGRGRGRGGGGRGGGGGFGRGGGRGRGRGGRGRGW</sequence>
<feature type="region of interest" description="Disordered" evidence="13">
    <location>
        <begin position="529"/>
        <end position="591"/>
    </location>
</feature>
<evidence type="ECO:0000256" key="13">
    <source>
        <dbReference type="SAM" id="MobiDB-lite"/>
    </source>
</evidence>
<keyword evidence="6" id="KW-0507">mRNA processing</keyword>
<evidence type="ECO:0000256" key="2">
    <source>
        <dbReference type="ARBA" id="ARBA00001947"/>
    </source>
</evidence>
<dbReference type="InterPro" id="IPR004843">
    <property type="entry name" value="Calcineurin-like_PHP"/>
</dbReference>
<dbReference type="InterPro" id="IPR029052">
    <property type="entry name" value="Metallo-depent_PP-like"/>
</dbReference>
<keyword evidence="10" id="KW-0408">Iron</keyword>
<comment type="caution">
    <text evidence="15">The sequence shown here is derived from an EMBL/GenBank/DDBJ whole genome shotgun (WGS) entry which is preliminary data.</text>
</comment>
<feature type="domain" description="Lariat debranching enzyme C-terminal" evidence="14">
    <location>
        <begin position="362"/>
        <end position="525"/>
    </location>
</feature>
<evidence type="ECO:0000256" key="1">
    <source>
        <dbReference type="ARBA" id="ARBA00001936"/>
    </source>
</evidence>
<protein>
    <recommendedName>
        <fullName evidence="14">Lariat debranching enzyme C-terminal domain-containing protein</fullName>
    </recommendedName>
</protein>
<organism evidence="15 16">
    <name type="scientific">Phomopsis amygdali</name>
    <name type="common">Fusicoccum amygdali</name>
    <dbReference type="NCBI Taxonomy" id="1214568"/>
    <lineage>
        <taxon>Eukaryota</taxon>
        <taxon>Fungi</taxon>
        <taxon>Dikarya</taxon>
        <taxon>Ascomycota</taxon>
        <taxon>Pezizomycotina</taxon>
        <taxon>Sordariomycetes</taxon>
        <taxon>Sordariomycetidae</taxon>
        <taxon>Diaporthales</taxon>
        <taxon>Diaporthaceae</taxon>
        <taxon>Diaporthe</taxon>
    </lineage>
</organism>
<dbReference type="InterPro" id="IPR007708">
    <property type="entry name" value="DBR1_C"/>
</dbReference>
<feature type="compositionally biased region" description="Basic residues" evidence="13">
    <location>
        <begin position="579"/>
        <end position="591"/>
    </location>
</feature>
<dbReference type="Pfam" id="PF00149">
    <property type="entry name" value="Metallophos"/>
    <property type="match status" value="1"/>
</dbReference>
<keyword evidence="11" id="KW-0464">Manganese</keyword>
<dbReference type="PANTHER" id="PTHR12849">
    <property type="entry name" value="RNA LARIAT DEBRANCHING ENZYME"/>
    <property type="match status" value="1"/>
</dbReference>